<evidence type="ECO:0000313" key="1">
    <source>
        <dbReference type="EMBL" id="CAK24975.1"/>
    </source>
</evidence>
<proteinExistence type="predicted"/>
<reference evidence="1 2" key="1">
    <citation type="journal article" date="2006" name="J. Bacteriol.">
        <title>Genomic analysis of Pseudomonas aeruginosa phages LKD16 and LKA1: establishment of the phiKMV subgroup within the T7 supergroup.</title>
        <authorList>
            <person name="Ceyssens P.J."/>
            <person name="Lavigne R."/>
            <person name="Mattheus W."/>
            <person name="Chibeu A."/>
            <person name="Hertveldt K."/>
            <person name="Mast J."/>
            <person name="Robben J."/>
            <person name="Volckaert G."/>
        </authorList>
    </citation>
    <scope>NUCLEOTIDE SEQUENCE</scope>
</reference>
<dbReference type="Proteomes" id="UP000002089">
    <property type="component" value="Segment"/>
</dbReference>
<accession>Q0E607</accession>
<keyword evidence="2" id="KW-1185">Reference proteome</keyword>
<dbReference type="OrthoDB" id="17491at10239"/>
<protein>
    <submittedName>
        <fullName evidence="1">Uncharacterized protein</fullName>
    </submittedName>
</protein>
<name>Q0E607_9CAUD</name>
<dbReference type="EMBL" id="AM265639">
    <property type="protein sequence ID" value="CAK24975.1"/>
    <property type="molecule type" value="Genomic_DNA"/>
</dbReference>
<dbReference type="RefSeq" id="YP_001522848.1">
    <property type="nucleotide sequence ID" value="NC_009936.1"/>
</dbReference>
<evidence type="ECO:0000313" key="2">
    <source>
        <dbReference type="Proteomes" id="UP000002089"/>
    </source>
</evidence>
<dbReference type="KEGG" id="vg:5687510"/>
<dbReference type="GeneID" id="5687510"/>
<organism evidence="1 2">
    <name type="scientific">Pseudomonas phage LKA1</name>
    <dbReference type="NCBI Taxonomy" id="386793"/>
    <lineage>
        <taxon>Viruses</taxon>
        <taxon>Duplodnaviria</taxon>
        <taxon>Heunggongvirae</taxon>
        <taxon>Uroviricota</taxon>
        <taxon>Caudoviricetes</taxon>
        <taxon>Autographivirales</taxon>
        <taxon>Autoscriptoviridae</taxon>
        <taxon>Stubburvirus</taxon>
        <taxon>Stubburvirus LKA1</taxon>
    </lineage>
</organism>
<sequence>MNQHLARILVHGYKAMIKRYLGMPSFKGVRIFTVDKQSDAPQTLHALREYVKEHRRLVVALEHGETSIYGDAKANAWFRAFHDLGHLVYNREMTYEEEVSLAMTQWGDLVPIFQEMGATLNLIQDLYRLYLFDTVGQSRYCLLTGRFPNDQVAFAETLHAVLDWEVDGADVVRGVDMLVKNDLFPESV</sequence>